<evidence type="ECO:0000256" key="2">
    <source>
        <dbReference type="ARBA" id="ARBA00006378"/>
    </source>
</evidence>
<evidence type="ECO:0000313" key="7">
    <source>
        <dbReference type="EMBL" id="OUS44914.1"/>
    </source>
</evidence>
<evidence type="ECO:0000256" key="1">
    <source>
        <dbReference type="ARBA" id="ARBA00004123"/>
    </source>
</evidence>
<keyword evidence="3" id="KW-0805">Transcription regulation</keyword>
<keyword evidence="5" id="KW-0804">Transcription</keyword>
<evidence type="ECO:0000256" key="5">
    <source>
        <dbReference type="ARBA" id="ARBA00023163"/>
    </source>
</evidence>
<name>A0A1Y5I9L7_OSTTA</name>
<evidence type="ECO:0000256" key="6">
    <source>
        <dbReference type="ARBA" id="ARBA00023242"/>
    </source>
</evidence>
<protein>
    <submittedName>
        <fullName evidence="7">SOH1-like protein</fullName>
    </submittedName>
</protein>
<dbReference type="Gene3D" id="1.10.10.1340">
    <property type="entry name" value="Mediator of RNA polymerase II, submodule Med31 (Soh1)"/>
    <property type="match status" value="1"/>
</dbReference>
<dbReference type="Pfam" id="PF05669">
    <property type="entry name" value="Med31"/>
    <property type="match status" value="1"/>
</dbReference>
<dbReference type="AlphaFoldDB" id="A0A1Y5I9L7"/>
<dbReference type="Proteomes" id="UP000195557">
    <property type="component" value="Unassembled WGS sequence"/>
</dbReference>
<gene>
    <name evidence="7" type="ORF">BE221DRAFT_77971</name>
</gene>
<proteinExistence type="inferred from homology"/>
<dbReference type="GO" id="GO:0006355">
    <property type="term" value="P:regulation of DNA-templated transcription"/>
    <property type="evidence" value="ECO:0007669"/>
    <property type="project" value="InterPro"/>
</dbReference>
<dbReference type="InterPro" id="IPR042451">
    <property type="entry name" value="ZPR1_A/B_dom"/>
</dbReference>
<dbReference type="eggNOG" id="ENOG502S2ZA">
    <property type="taxonomic scope" value="Eukaryota"/>
</dbReference>
<sequence length="566" mass="63046">MPTDAPTPPSDAERFELELEFVQALANPAYAHFLAVEGFLDDDRLIQFIHHLQYFERPEYARYVLYPHALAFRRALTSRRFRRAMANPRFARRCAETQRATWARGPGRGARDSDPPPWTTSYAFDANALALNGAFERGAGETREATREATLEATLEVAPCGANGFFVDVSVTGSVAMRCACCDETFLHDVVNGRSARTKDSASTPCVAKVWLDPDADEDAFSGEYEIYPFPLTVDAVDLTPLVADTVRAFGVPEEDRAHHDDVPTRTALDRFGVDVSHQEISRIVQELEELYKSQPGEWLPARGVASYLAAELGYEDEDEFEDALQSTFMDFLAKLPTIEVREIASELAPGTSRTCLRVVDDPSTHARPRALTLRVATRDDLWRALSLSANASWGVPEIDFDVGGDVKRVEDSVYNHLARAVFTLERHAEALARVDDDSSDARAIARTCEGLRGLLDLDAPWTLVVRDVDGRCAFKPSDGVEIRLLDDDDARVRARVGRCAIRRRRVVAVASPRHGVDASRRRFRRPAVVMRAFAGALGRRAVIRARGVDAFDVIQVRRESLMNHS</sequence>
<keyword evidence="4" id="KW-0010">Activator</keyword>
<comment type="similarity">
    <text evidence="2">Belongs to the Mediator complex subunit 31 family.</text>
</comment>
<dbReference type="InterPro" id="IPR008831">
    <property type="entry name" value="Mediator_Med31"/>
</dbReference>
<reference evidence="7" key="1">
    <citation type="submission" date="2017-04" db="EMBL/GenBank/DDBJ databases">
        <title>Population genomics of picophytoplankton unveils novel chromosome hypervariability.</title>
        <authorList>
            <consortium name="DOE Joint Genome Institute"/>
            <person name="Blanc-Mathieu R."/>
            <person name="Krasovec M."/>
            <person name="Hebrard M."/>
            <person name="Yau S."/>
            <person name="Desgranges E."/>
            <person name="Martin J."/>
            <person name="Schackwitz W."/>
            <person name="Kuo A."/>
            <person name="Salin G."/>
            <person name="Donnadieu C."/>
            <person name="Desdevises Y."/>
            <person name="Sanchez-Ferandin S."/>
            <person name="Moreau H."/>
            <person name="Rivals E."/>
            <person name="Grigoriev I.V."/>
            <person name="Grimsley N."/>
            <person name="Eyre-Walker A."/>
            <person name="Piganeau G."/>
        </authorList>
    </citation>
    <scope>NUCLEOTIDE SEQUENCE [LARGE SCALE GENOMIC DNA]</scope>
    <source>
        <strain evidence="7">RCC 1115</strain>
    </source>
</reference>
<evidence type="ECO:0000256" key="4">
    <source>
        <dbReference type="ARBA" id="ARBA00023159"/>
    </source>
</evidence>
<comment type="subcellular location">
    <subcellularLocation>
        <location evidence="1">Nucleus</location>
    </subcellularLocation>
</comment>
<dbReference type="GO" id="GO:0016592">
    <property type="term" value="C:mediator complex"/>
    <property type="evidence" value="ECO:0007669"/>
    <property type="project" value="InterPro"/>
</dbReference>
<dbReference type="EMBL" id="KZ155795">
    <property type="protein sequence ID" value="OUS44914.1"/>
    <property type="molecule type" value="Genomic_DNA"/>
</dbReference>
<evidence type="ECO:0000256" key="3">
    <source>
        <dbReference type="ARBA" id="ARBA00023015"/>
    </source>
</evidence>
<accession>A0A1Y5I9L7</accession>
<dbReference type="InterPro" id="IPR038089">
    <property type="entry name" value="Med31_sf"/>
</dbReference>
<organism evidence="7">
    <name type="scientific">Ostreococcus tauri</name>
    <name type="common">Marine green alga</name>
    <dbReference type="NCBI Taxonomy" id="70448"/>
    <lineage>
        <taxon>Eukaryota</taxon>
        <taxon>Viridiplantae</taxon>
        <taxon>Chlorophyta</taxon>
        <taxon>Mamiellophyceae</taxon>
        <taxon>Mamiellales</taxon>
        <taxon>Bathycoccaceae</taxon>
        <taxon>Ostreococcus</taxon>
    </lineage>
</organism>
<dbReference type="GO" id="GO:0003712">
    <property type="term" value="F:transcription coregulator activity"/>
    <property type="evidence" value="ECO:0007669"/>
    <property type="project" value="InterPro"/>
</dbReference>
<keyword evidence="6" id="KW-0539">Nucleus</keyword>
<dbReference type="PANTHER" id="PTHR13186">
    <property type="entry name" value="MEDIATOR OF RNA POLYMERASE II TRANSCRIPTION SUBUNIT 31"/>
    <property type="match status" value="1"/>
</dbReference>
<dbReference type="Gene3D" id="2.60.120.1040">
    <property type="entry name" value="ZPR1, A/B domain"/>
    <property type="match status" value="1"/>
</dbReference>